<organism evidence="4 5">
    <name type="scientific">Sulfurimonas diazotrophicus</name>
    <dbReference type="NCBI Taxonomy" id="3131939"/>
    <lineage>
        <taxon>Bacteria</taxon>
        <taxon>Pseudomonadati</taxon>
        <taxon>Campylobacterota</taxon>
        <taxon>Epsilonproteobacteria</taxon>
        <taxon>Campylobacterales</taxon>
        <taxon>Sulfurimonadaceae</taxon>
        <taxon>Sulfurimonas</taxon>
    </lineage>
</organism>
<sequence length="885" mass="92035">MQLFLQTKKGLALFLGMAMMFMLAGCGADSAFDNNVKGSGLEVTVSPADGATDVFLNTDITGTFNKDLQQATLIEGTTFYLLDPNNSMVPGSWSYLNKVLRFKPDANLTANTTYRFVITNGIRATDYSRLGGDVVTQFTTGTGLGLNVTLNPHQGDSNVSLNPNITATFNEPVDLATVTNNSFYLLDGNSVKVPVTKIDHTDDNTTLILKLASNLAPFSTYTTVVTTAVSAPNGHTLAADETAMFVTGNWLRLAVTIMPSDGTTGVPINTMVTATFNKPMDLSTLNSGNIYLMDENGTHVPGTLHTGTDASGNTVVTFILDPGTTLVPNSDYTFVVENDVTSLDGEQLGTDETSTFTTGTQTELQVYIVPTDGATGVPVSDDIVAYFNEDVNETTLDAATFYLENSGGGLLPGTIGYDSGNYVAVFNPDANLTAYNTYTFTVTTGVVAVNGDTLASDVNSTFTTGNLIRVIDAAVFSMGTTAVAADTNESALNGVTGNLLGTNISLGVDGVLGLATATVNYEGLVAALSGETNATTVQELVDSNVSLTTLLQIISDQLPAGPGKDAVDQIAQAVADQGLDQPVAIGDLLQFPDSVLPGSVQDLLAMEGISGAEANTITLLSSVNAALAPITQSVIEIPLSIPGLTDGNSTLRAQLVSPPAIALMVPGDTIRASQARIQLKLALTGSALTDLLSLLGLGTSEIINIPLYIVLGAAEGNLTTLSVDDVAMAVQNGLASIYLGSIPDDQFFSDQPLTADSFAPVDLINLLGLATVTAKAYAVGDTNNTTMHFLPINIPQMDSAFAPLGDTTGSLLGTLTSNLELQVTLLGIPLLDVSALAGALSDLLVNTLAPALSPILNMLSDALGAYSGQADVTMLSLIEHYIEQP</sequence>
<feature type="domain" description="SbsA Ig-like" evidence="3">
    <location>
        <begin position="255"/>
        <end position="358"/>
    </location>
</feature>
<feature type="domain" description="SbsA Ig-like" evidence="3">
    <location>
        <begin position="44"/>
        <end position="140"/>
    </location>
</feature>
<accession>A0ABZ3HCX7</accession>
<dbReference type="InterPro" id="IPR014755">
    <property type="entry name" value="Cu-Rt/internalin_Ig-like"/>
</dbReference>
<name>A0ABZ3HCX7_9BACT</name>
<feature type="chain" id="PRO_5046253088" evidence="2">
    <location>
        <begin position="25"/>
        <end position="885"/>
    </location>
</feature>
<protein>
    <submittedName>
        <fullName evidence="4">Ig-like domain-containing protein</fullName>
    </submittedName>
</protein>
<proteinExistence type="predicted"/>
<keyword evidence="1 2" id="KW-0732">Signal</keyword>
<reference evidence="4 5" key="1">
    <citation type="submission" date="2024-03" db="EMBL/GenBank/DDBJ databases">
        <title>Sulfurimonas sp. HSL3-1.</title>
        <authorList>
            <person name="Wang S."/>
        </authorList>
    </citation>
    <scope>NUCLEOTIDE SEQUENCE [LARGE SCALE GENOMIC DNA]</scope>
    <source>
        <strain evidence="4 5">HSL3-1</strain>
    </source>
</reference>
<evidence type="ECO:0000313" key="5">
    <source>
        <dbReference type="Proteomes" id="UP001447842"/>
    </source>
</evidence>
<dbReference type="Gene3D" id="2.60.40.3710">
    <property type="match status" value="1"/>
</dbReference>
<gene>
    <name evidence="4" type="ORF">WCY31_02435</name>
</gene>
<feature type="domain" description="SbsA Ig-like" evidence="3">
    <location>
        <begin position="368"/>
        <end position="464"/>
    </location>
</feature>
<dbReference type="Gene3D" id="2.60.40.1220">
    <property type="match status" value="3"/>
</dbReference>
<feature type="signal peptide" evidence="2">
    <location>
        <begin position="1"/>
        <end position="24"/>
    </location>
</feature>
<dbReference type="EMBL" id="CP147920">
    <property type="protein sequence ID" value="XAU15565.1"/>
    <property type="molecule type" value="Genomic_DNA"/>
</dbReference>
<dbReference type="InterPro" id="IPR032812">
    <property type="entry name" value="SbsA_Ig"/>
</dbReference>
<feature type="domain" description="SbsA Ig-like" evidence="3">
    <location>
        <begin position="149"/>
        <end position="247"/>
    </location>
</feature>
<evidence type="ECO:0000256" key="1">
    <source>
        <dbReference type="ARBA" id="ARBA00022729"/>
    </source>
</evidence>
<keyword evidence="5" id="KW-1185">Reference proteome</keyword>
<dbReference type="Proteomes" id="UP001447842">
    <property type="component" value="Chromosome"/>
</dbReference>
<dbReference type="RefSeq" id="WP_345972986.1">
    <property type="nucleotide sequence ID" value="NZ_CP147920.1"/>
</dbReference>
<evidence type="ECO:0000313" key="4">
    <source>
        <dbReference type="EMBL" id="XAU15565.1"/>
    </source>
</evidence>
<evidence type="ECO:0000256" key="2">
    <source>
        <dbReference type="SAM" id="SignalP"/>
    </source>
</evidence>
<dbReference type="Pfam" id="PF13205">
    <property type="entry name" value="Big_5"/>
    <property type="match status" value="4"/>
</dbReference>
<evidence type="ECO:0000259" key="3">
    <source>
        <dbReference type="Pfam" id="PF13205"/>
    </source>
</evidence>